<comment type="caution">
    <text evidence="1">The sequence shown here is derived from an EMBL/GenBank/DDBJ whole genome shotgun (WGS) entry which is preliminary data.</text>
</comment>
<dbReference type="GO" id="GO:0005829">
    <property type="term" value="C:cytosol"/>
    <property type="evidence" value="ECO:0007669"/>
    <property type="project" value="TreeGrafter"/>
</dbReference>
<proteinExistence type="predicted"/>
<dbReference type="EMBL" id="ML978154">
    <property type="protein sequence ID" value="KAF2036766.1"/>
    <property type="molecule type" value="Genomic_DNA"/>
</dbReference>
<dbReference type="PANTHER" id="PTHR10887">
    <property type="entry name" value="DNA2/NAM7 HELICASE FAMILY"/>
    <property type="match status" value="1"/>
</dbReference>
<keyword evidence="2" id="KW-1185">Reference proteome</keyword>
<gene>
    <name evidence="1" type="ORF">EK21DRAFT_106076</name>
</gene>
<dbReference type="AlphaFoldDB" id="A0A9P4LR02"/>
<evidence type="ECO:0000313" key="1">
    <source>
        <dbReference type="EMBL" id="KAF2036766.1"/>
    </source>
</evidence>
<dbReference type="InterPro" id="IPR027417">
    <property type="entry name" value="P-loop_NTPase"/>
</dbReference>
<evidence type="ECO:0000313" key="2">
    <source>
        <dbReference type="Proteomes" id="UP000799777"/>
    </source>
</evidence>
<dbReference type="InterPro" id="IPR045055">
    <property type="entry name" value="DNA2/NAM7-like"/>
</dbReference>
<protein>
    <submittedName>
        <fullName evidence="1">Uncharacterized protein</fullName>
    </submittedName>
</protein>
<dbReference type="PANTHER" id="PTHR10887:SF322">
    <property type="entry name" value="HELICASE MOV-10"/>
    <property type="match status" value="1"/>
</dbReference>
<sequence length="249" mass="28122">MQLLNSDTVAHLLICASSEAAADTLTLRLKQCLDNKQLFRLNRPGRADNEVPRELTQYCYLENGMFYLPPFQTLMGYDVVVTSCQDAALLADARLTNNDLWEIERNMFKAFHPEDEAQIPSLHWGARLVDEAAQTTELDVLPAISVVCPPLTYPSSEPQPRFVMAGDENQLGSRTASHDPRFSTSLFARLFERPLYKHHPLSRSNVKPSAGPPVLKKSMLPIIYPPFANLIRNYRSHPANLERSFITLL</sequence>
<dbReference type="OrthoDB" id="6513042at2759"/>
<dbReference type="SUPFAM" id="SSF52540">
    <property type="entry name" value="P-loop containing nucleoside triphosphate hydrolases"/>
    <property type="match status" value="1"/>
</dbReference>
<dbReference type="Proteomes" id="UP000799777">
    <property type="component" value="Unassembled WGS sequence"/>
</dbReference>
<name>A0A9P4LR02_9PLEO</name>
<accession>A0A9P4LR02</accession>
<organism evidence="1 2">
    <name type="scientific">Setomelanomma holmii</name>
    <dbReference type="NCBI Taxonomy" id="210430"/>
    <lineage>
        <taxon>Eukaryota</taxon>
        <taxon>Fungi</taxon>
        <taxon>Dikarya</taxon>
        <taxon>Ascomycota</taxon>
        <taxon>Pezizomycotina</taxon>
        <taxon>Dothideomycetes</taxon>
        <taxon>Pleosporomycetidae</taxon>
        <taxon>Pleosporales</taxon>
        <taxon>Pleosporineae</taxon>
        <taxon>Phaeosphaeriaceae</taxon>
        <taxon>Setomelanomma</taxon>
    </lineage>
</organism>
<reference evidence="1" key="1">
    <citation type="journal article" date="2020" name="Stud. Mycol.">
        <title>101 Dothideomycetes genomes: a test case for predicting lifestyles and emergence of pathogens.</title>
        <authorList>
            <person name="Haridas S."/>
            <person name="Albert R."/>
            <person name="Binder M."/>
            <person name="Bloem J."/>
            <person name="Labutti K."/>
            <person name="Salamov A."/>
            <person name="Andreopoulos B."/>
            <person name="Baker S."/>
            <person name="Barry K."/>
            <person name="Bills G."/>
            <person name="Bluhm B."/>
            <person name="Cannon C."/>
            <person name="Castanera R."/>
            <person name="Culley D."/>
            <person name="Daum C."/>
            <person name="Ezra D."/>
            <person name="Gonzalez J."/>
            <person name="Henrissat B."/>
            <person name="Kuo A."/>
            <person name="Liang C."/>
            <person name="Lipzen A."/>
            <person name="Lutzoni F."/>
            <person name="Magnuson J."/>
            <person name="Mondo S."/>
            <person name="Nolan M."/>
            <person name="Ohm R."/>
            <person name="Pangilinan J."/>
            <person name="Park H.-J."/>
            <person name="Ramirez L."/>
            <person name="Alfaro M."/>
            <person name="Sun H."/>
            <person name="Tritt A."/>
            <person name="Yoshinaga Y."/>
            <person name="Zwiers L.-H."/>
            <person name="Turgeon B."/>
            <person name="Goodwin S."/>
            <person name="Spatafora J."/>
            <person name="Crous P."/>
            <person name="Grigoriev I."/>
        </authorList>
    </citation>
    <scope>NUCLEOTIDE SEQUENCE</scope>
    <source>
        <strain evidence="1">CBS 110217</strain>
    </source>
</reference>
<dbReference type="Gene3D" id="3.40.50.300">
    <property type="entry name" value="P-loop containing nucleotide triphosphate hydrolases"/>
    <property type="match status" value="1"/>
</dbReference>
<dbReference type="GO" id="GO:0035194">
    <property type="term" value="P:regulatory ncRNA-mediated post-transcriptional gene silencing"/>
    <property type="evidence" value="ECO:0007669"/>
    <property type="project" value="TreeGrafter"/>
</dbReference>